<sequence>MLQRPPSAQLAAVDYPALDMQAEDNDPVPKFHPLFDSSEADVVLGSHDGVLFRVHSYTLKTTSGWFKSMFSLPQKEEEDKKPDAATFQVTLYLDEDSAVLESLFRCICGLPIPLLDSYDIIEPFLYAAEKYDMPGPLSIIRALIMTPPMLEDPLRLFVMACRYGWVDIAQLAATKTLTLNIFDASLRTTLKKLTTPSLLNLIDLHRARRDLLKQRLNEAPFVSDGPSSCSHCGSPVDYHTWRELKHAMIMEMDVRPLGDTICEVNLADWPQARSCWEAKCSTCSRVLYDRKETLIAIRNSIDGLQLSQ</sequence>
<comment type="caution">
    <text evidence="1">The sequence shown here is derived from an EMBL/GenBank/DDBJ whole genome shotgun (WGS) entry which is preliminary data.</text>
</comment>
<protein>
    <submittedName>
        <fullName evidence="1">Uncharacterized protein</fullName>
    </submittedName>
</protein>
<accession>A0ACB8UFM5</accession>
<dbReference type="Proteomes" id="UP001055072">
    <property type="component" value="Unassembled WGS sequence"/>
</dbReference>
<gene>
    <name evidence="1" type="ORF">BDY19DRAFT_922717</name>
</gene>
<evidence type="ECO:0000313" key="1">
    <source>
        <dbReference type="EMBL" id="KAI0093217.1"/>
    </source>
</evidence>
<reference evidence="1" key="1">
    <citation type="journal article" date="2021" name="Environ. Microbiol.">
        <title>Gene family expansions and transcriptome signatures uncover fungal adaptations to wood decay.</title>
        <authorList>
            <person name="Hage H."/>
            <person name="Miyauchi S."/>
            <person name="Viragh M."/>
            <person name="Drula E."/>
            <person name="Min B."/>
            <person name="Chaduli D."/>
            <person name="Navarro D."/>
            <person name="Favel A."/>
            <person name="Norest M."/>
            <person name="Lesage-Meessen L."/>
            <person name="Balint B."/>
            <person name="Merenyi Z."/>
            <person name="de Eugenio L."/>
            <person name="Morin E."/>
            <person name="Martinez A.T."/>
            <person name="Baldrian P."/>
            <person name="Stursova M."/>
            <person name="Martinez M.J."/>
            <person name="Novotny C."/>
            <person name="Magnuson J.K."/>
            <person name="Spatafora J.W."/>
            <person name="Maurice S."/>
            <person name="Pangilinan J."/>
            <person name="Andreopoulos W."/>
            <person name="LaButti K."/>
            <person name="Hundley H."/>
            <person name="Na H."/>
            <person name="Kuo A."/>
            <person name="Barry K."/>
            <person name="Lipzen A."/>
            <person name="Henrissat B."/>
            <person name="Riley R."/>
            <person name="Ahrendt S."/>
            <person name="Nagy L.G."/>
            <person name="Grigoriev I.V."/>
            <person name="Martin F."/>
            <person name="Rosso M.N."/>
        </authorList>
    </citation>
    <scope>NUCLEOTIDE SEQUENCE</scope>
    <source>
        <strain evidence="1">CBS 384.51</strain>
    </source>
</reference>
<keyword evidence="2" id="KW-1185">Reference proteome</keyword>
<proteinExistence type="predicted"/>
<dbReference type="EMBL" id="MU274902">
    <property type="protein sequence ID" value="KAI0093217.1"/>
    <property type="molecule type" value="Genomic_DNA"/>
</dbReference>
<name>A0ACB8UFM5_9APHY</name>
<evidence type="ECO:0000313" key="2">
    <source>
        <dbReference type="Proteomes" id="UP001055072"/>
    </source>
</evidence>
<organism evidence="1 2">
    <name type="scientific">Irpex rosettiformis</name>
    <dbReference type="NCBI Taxonomy" id="378272"/>
    <lineage>
        <taxon>Eukaryota</taxon>
        <taxon>Fungi</taxon>
        <taxon>Dikarya</taxon>
        <taxon>Basidiomycota</taxon>
        <taxon>Agaricomycotina</taxon>
        <taxon>Agaricomycetes</taxon>
        <taxon>Polyporales</taxon>
        <taxon>Irpicaceae</taxon>
        <taxon>Irpex</taxon>
    </lineage>
</organism>